<keyword evidence="4" id="KW-1185">Reference proteome</keyword>
<protein>
    <submittedName>
        <fullName evidence="3">Uncharacterized protein</fullName>
    </submittedName>
</protein>
<evidence type="ECO:0000256" key="2">
    <source>
        <dbReference type="SAM" id="Phobius"/>
    </source>
</evidence>
<dbReference type="EMBL" id="SUNH01000006">
    <property type="protein sequence ID" value="TJZ86103.1"/>
    <property type="molecule type" value="Genomic_DNA"/>
</dbReference>
<evidence type="ECO:0000313" key="4">
    <source>
        <dbReference type="Proteomes" id="UP000306223"/>
    </source>
</evidence>
<dbReference type="RefSeq" id="WP_136855533.1">
    <property type="nucleotide sequence ID" value="NZ_SUNH01000006.1"/>
</dbReference>
<sequence>MHAPCDPIPMLHPTAGHAVMPADRGPAGRRSALAAWATVLVMIVTLVAALALARPMIPGHGPEDRFSDSVLPASNALAERPKPGTPLGDDATLPEHRVTHARPGATDVAPRPRAVDHPPVAHRCPRCRPRAPPIPPTMTI</sequence>
<keyword evidence="2" id="KW-0472">Membrane</keyword>
<feature type="region of interest" description="Disordered" evidence="1">
    <location>
        <begin position="57"/>
        <end position="140"/>
    </location>
</feature>
<keyword evidence="2" id="KW-1133">Transmembrane helix</keyword>
<organism evidence="3 4">
    <name type="scientific">Paracoccus hibiscisoli</name>
    <dbReference type="NCBI Taxonomy" id="2023261"/>
    <lineage>
        <taxon>Bacteria</taxon>
        <taxon>Pseudomonadati</taxon>
        <taxon>Pseudomonadota</taxon>
        <taxon>Alphaproteobacteria</taxon>
        <taxon>Rhodobacterales</taxon>
        <taxon>Paracoccaceae</taxon>
        <taxon>Paracoccus</taxon>
    </lineage>
</organism>
<feature type="compositionally biased region" description="Pro residues" evidence="1">
    <location>
        <begin position="130"/>
        <end position="140"/>
    </location>
</feature>
<comment type="caution">
    <text evidence="3">The sequence shown here is derived from an EMBL/GenBank/DDBJ whole genome shotgun (WGS) entry which is preliminary data.</text>
</comment>
<evidence type="ECO:0000313" key="3">
    <source>
        <dbReference type="EMBL" id="TJZ86103.1"/>
    </source>
</evidence>
<dbReference type="AlphaFoldDB" id="A0A4U0QV96"/>
<reference evidence="3 4" key="1">
    <citation type="submission" date="2019-04" db="EMBL/GenBank/DDBJ databases">
        <authorList>
            <person name="Li J."/>
        </authorList>
    </citation>
    <scope>NUCLEOTIDE SEQUENCE [LARGE SCALE GENOMIC DNA]</scope>
    <source>
        <strain evidence="3 4">CCTCC AB2016182</strain>
    </source>
</reference>
<gene>
    <name evidence="3" type="ORF">FA740_04230</name>
</gene>
<evidence type="ECO:0000256" key="1">
    <source>
        <dbReference type="SAM" id="MobiDB-lite"/>
    </source>
</evidence>
<proteinExistence type="predicted"/>
<feature type="transmembrane region" description="Helical" evidence="2">
    <location>
        <begin position="33"/>
        <end position="53"/>
    </location>
</feature>
<accession>A0A4U0QV96</accession>
<name>A0A4U0QV96_9RHOB</name>
<dbReference type="Proteomes" id="UP000306223">
    <property type="component" value="Unassembled WGS sequence"/>
</dbReference>
<keyword evidence="2" id="KW-0812">Transmembrane</keyword>